<keyword evidence="1" id="KW-1133">Transmembrane helix</keyword>
<dbReference type="Proteomes" id="UP000621266">
    <property type="component" value="Unassembled WGS sequence"/>
</dbReference>
<feature type="transmembrane region" description="Helical" evidence="1">
    <location>
        <begin position="26"/>
        <end position="47"/>
    </location>
</feature>
<dbReference type="EMBL" id="WHPN01000039">
    <property type="protein sequence ID" value="KAF4410767.1"/>
    <property type="molecule type" value="Genomic_DNA"/>
</dbReference>
<comment type="caution">
    <text evidence="2">The sequence shown here is derived from an EMBL/GenBank/DDBJ whole genome shotgun (WGS) entry which is preliminary data.</text>
</comment>
<evidence type="ECO:0008006" key="4">
    <source>
        <dbReference type="Google" id="ProtNLM"/>
    </source>
</evidence>
<dbReference type="RefSeq" id="WP_156204968.1">
    <property type="nucleotide sequence ID" value="NZ_WHPN01000039.1"/>
</dbReference>
<gene>
    <name evidence="2" type="ORF">GCU69_02165</name>
</gene>
<keyword evidence="1" id="KW-0812">Transmembrane</keyword>
<reference evidence="2 3" key="1">
    <citation type="submission" date="2019-10" db="EMBL/GenBank/DDBJ databases">
        <title>Streptomyces tenebrisbrunneis sp.nov., an endogenous actinomycete isolated from of Lycium ruthenicum.</title>
        <authorList>
            <person name="Ma L."/>
        </authorList>
    </citation>
    <scope>NUCLEOTIDE SEQUENCE [LARGE SCALE GENOMIC DNA]</scope>
    <source>
        <strain evidence="2 3">TRM 66187</strain>
    </source>
</reference>
<keyword evidence="1" id="KW-0472">Membrane</keyword>
<proteinExistence type="predicted"/>
<keyword evidence="3" id="KW-1185">Reference proteome</keyword>
<evidence type="ECO:0000313" key="3">
    <source>
        <dbReference type="Proteomes" id="UP000621266"/>
    </source>
</evidence>
<organism evidence="2 3">
    <name type="scientific">Streptomyces lycii</name>
    <dbReference type="NCBI Taxonomy" id="2654337"/>
    <lineage>
        <taxon>Bacteria</taxon>
        <taxon>Bacillati</taxon>
        <taxon>Actinomycetota</taxon>
        <taxon>Actinomycetes</taxon>
        <taxon>Kitasatosporales</taxon>
        <taxon>Streptomycetaceae</taxon>
        <taxon>Streptomyces</taxon>
    </lineage>
</organism>
<name>A0ABQ7FSL3_9ACTN</name>
<protein>
    <recommendedName>
        <fullName evidence="4">Peptidase</fullName>
    </recommendedName>
</protein>
<evidence type="ECO:0000313" key="2">
    <source>
        <dbReference type="EMBL" id="KAF4410767.1"/>
    </source>
</evidence>
<sequence>MSDHAQIASTGTAGAITLGGTVIAGWWLLAVALGIVLVGALTVRLCFRSGRPVGER</sequence>
<evidence type="ECO:0000256" key="1">
    <source>
        <dbReference type="SAM" id="Phobius"/>
    </source>
</evidence>
<accession>A0ABQ7FSL3</accession>